<dbReference type="InterPro" id="IPR011034">
    <property type="entry name" value="Formyl_transferase-like_C_sf"/>
</dbReference>
<dbReference type="SUPFAM" id="SSF50486">
    <property type="entry name" value="FMT C-terminal domain-like"/>
    <property type="match status" value="1"/>
</dbReference>
<evidence type="ECO:0000256" key="2">
    <source>
        <dbReference type="ARBA" id="ARBA00022763"/>
    </source>
</evidence>
<evidence type="ECO:0000313" key="6">
    <source>
        <dbReference type="EMBL" id="MCW1924850.1"/>
    </source>
</evidence>
<evidence type="ECO:0000313" key="7">
    <source>
        <dbReference type="Proteomes" id="UP001320876"/>
    </source>
</evidence>
<proteinExistence type="inferred from homology"/>
<dbReference type="Gene3D" id="3.10.300.10">
    <property type="entry name" value="Methylpurine-DNA glycosylase (MPG)"/>
    <property type="match status" value="1"/>
</dbReference>
<keyword evidence="7" id="KW-1185">Reference proteome</keyword>
<sequence length="185" mass="20425">MERLTAEFFERSPLVCARELIGAKFLWRGCEGRIVETEAYAAEGDEACHTFFRPGARAFVASHPPGTAYVYLNYGVHWLFNVLVHGPQGSGFVLFRALEPLAGMERMMERRGKAKMRDLCSGPGKLTRALGIDGGAHGCQFLDGESTGIVTGAPQTVISSFRIGISRAQDLPWRFHEDANVYVSR</sequence>
<comment type="similarity">
    <text evidence="1 5">Belongs to the DNA glycosylase MPG family.</text>
</comment>
<reference evidence="6 7" key="1">
    <citation type="submission" date="2022-10" db="EMBL/GenBank/DDBJ databases">
        <title>Luteolibacter arcticus strain CCTCC AB 2014275, whole genome shotgun sequencing project.</title>
        <authorList>
            <person name="Zhao G."/>
            <person name="Shen L."/>
        </authorList>
    </citation>
    <scope>NUCLEOTIDE SEQUENCE [LARGE SCALE GENOMIC DNA]</scope>
    <source>
        <strain evidence="6 7">CCTCC AB 2014275</strain>
    </source>
</reference>
<dbReference type="PANTHER" id="PTHR10429:SF0">
    <property type="entry name" value="DNA-3-METHYLADENINE GLYCOSYLASE"/>
    <property type="match status" value="1"/>
</dbReference>
<accession>A0ABT3GMU7</accession>
<organism evidence="6 7">
    <name type="scientific">Luteolibacter arcticus</name>
    <dbReference type="NCBI Taxonomy" id="1581411"/>
    <lineage>
        <taxon>Bacteria</taxon>
        <taxon>Pseudomonadati</taxon>
        <taxon>Verrucomicrobiota</taxon>
        <taxon>Verrucomicrobiia</taxon>
        <taxon>Verrucomicrobiales</taxon>
        <taxon>Verrucomicrobiaceae</taxon>
        <taxon>Luteolibacter</taxon>
    </lineage>
</organism>
<keyword evidence="2 5" id="KW-0227">DNA damage</keyword>
<dbReference type="EMBL" id="JAPDDT010000010">
    <property type="protein sequence ID" value="MCW1924850.1"/>
    <property type="molecule type" value="Genomic_DNA"/>
</dbReference>
<dbReference type="PANTHER" id="PTHR10429">
    <property type="entry name" value="DNA-3-METHYLADENINE GLYCOSYLASE"/>
    <property type="match status" value="1"/>
</dbReference>
<dbReference type="InterPro" id="IPR003180">
    <property type="entry name" value="MPG"/>
</dbReference>
<comment type="caution">
    <text evidence="6">The sequence shown here is derived from an EMBL/GenBank/DDBJ whole genome shotgun (WGS) entry which is preliminary data.</text>
</comment>
<dbReference type="CDD" id="cd00540">
    <property type="entry name" value="AAG"/>
    <property type="match status" value="1"/>
</dbReference>
<keyword evidence="3 5" id="KW-0378">Hydrolase</keyword>
<protein>
    <recommendedName>
        <fullName evidence="5">Putative 3-methyladenine DNA glycosylase</fullName>
        <ecNumber evidence="5">3.2.2.-</ecNumber>
    </recommendedName>
</protein>
<dbReference type="EC" id="3.2.2.-" evidence="5"/>
<dbReference type="NCBIfam" id="TIGR00567">
    <property type="entry name" value="3mg"/>
    <property type="match status" value="1"/>
</dbReference>
<dbReference type="HAMAP" id="MF_00527">
    <property type="entry name" value="3MGH"/>
    <property type="match status" value="1"/>
</dbReference>
<evidence type="ECO:0000256" key="5">
    <source>
        <dbReference type="HAMAP-Rule" id="MF_00527"/>
    </source>
</evidence>
<gene>
    <name evidence="6" type="ORF">OKA05_19970</name>
</gene>
<evidence type="ECO:0000256" key="4">
    <source>
        <dbReference type="ARBA" id="ARBA00023204"/>
    </source>
</evidence>
<dbReference type="RefSeq" id="WP_264488959.1">
    <property type="nucleotide sequence ID" value="NZ_JAPDDT010000010.1"/>
</dbReference>
<dbReference type="InterPro" id="IPR036995">
    <property type="entry name" value="MPG_sf"/>
</dbReference>
<name>A0ABT3GMU7_9BACT</name>
<dbReference type="Pfam" id="PF02245">
    <property type="entry name" value="Pur_DNA_glyco"/>
    <property type="match status" value="1"/>
</dbReference>
<evidence type="ECO:0000256" key="1">
    <source>
        <dbReference type="ARBA" id="ARBA00009232"/>
    </source>
</evidence>
<keyword evidence="4 5" id="KW-0234">DNA repair</keyword>
<evidence type="ECO:0000256" key="3">
    <source>
        <dbReference type="ARBA" id="ARBA00022801"/>
    </source>
</evidence>
<dbReference type="Proteomes" id="UP001320876">
    <property type="component" value="Unassembled WGS sequence"/>
</dbReference>